<reference evidence="1" key="1">
    <citation type="submission" date="2020-02" db="EMBL/GenBank/DDBJ databases">
        <authorList>
            <person name="Meier V. D."/>
        </authorList>
    </citation>
    <scope>NUCLEOTIDE SEQUENCE</scope>
    <source>
        <strain evidence="1">AVDCRST_MAG76</strain>
    </source>
</reference>
<proteinExistence type="predicted"/>
<accession>A0A6J4I4I6</accession>
<gene>
    <name evidence="1" type="ORF">AVDCRST_MAG76-1726</name>
</gene>
<protein>
    <submittedName>
        <fullName evidence="1">Uncharacterized protein</fullName>
    </submittedName>
</protein>
<dbReference type="AlphaFoldDB" id="A0A6J4I4I6"/>
<name>A0A6J4I4I6_9ACTN</name>
<evidence type="ECO:0000313" key="1">
    <source>
        <dbReference type="EMBL" id="CAA9240053.1"/>
    </source>
</evidence>
<organism evidence="1">
    <name type="scientific">uncultured Acidimicrobiales bacterium</name>
    <dbReference type="NCBI Taxonomy" id="310071"/>
    <lineage>
        <taxon>Bacteria</taxon>
        <taxon>Bacillati</taxon>
        <taxon>Actinomycetota</taxon>
        <taxon>Acidimicrobiia</taxon>
        <taxon>Acidimicrobiales</taxon>
        <taxon>environmental samples</taxon>
    </lineage>
</organism>
<dbReference type="EMBL" id="CADCSZ010000104">
    <property type="protein sequence ID" value="CAA9240053.1"/>
    <property type="molecule type" value="Genomic_DNA"/>
</dbReference>
<sequence>MTKPRFVLRYRGSGPKPEADVARVSDLSDAVVVDSSSRMLLVESDAEPLQALIDSLPDWVMAPEQEYALPDTRKKAVRPPPTPEP</sequence>